<dbReference type="InterPro" id="IPR016160">
    <property type="entry name" value="Ald_DH_CS_CYS"/>
</dbReference>
<sequence>MQTYQMFIAGRWVEASGGEWIESVDPYRGKAWARIPRATPADVDAAVEAAHATLKSPEWRALTPSARGDLLRKVSALLVENAQLLAEIETRDNGKLVSETRHQAIYVARSVDYFAGLADKIEGIVMPPERPGLLGYTQYQPIGVVAVITPWNSPLQIATMKMVNALAAGCPVVVKPSEFTSASTLELARLFEQAGFPAGAVNVVTGYGSEIGDALVTHPKVAKITFTGGSPTGARINALAAPSLKKVVLELGGKSPNIVFDDANLDNAVKGAILGIFASSGQTCIAGSRLLLQEGIHDRFVEKLVAKVATLKVGDPTDPAVNMGPITTRPQFERVLHYLKAGIEDGATCAIGGQALPGGGQMVQPTIFTDVTPAMRIAREEIFGPVLSVLKFRDEAEALAIANDADYGLASAVWTADMGRAFRMAEAIEAGTTWINTYRVSSHALPFTGYKASGLGSENGQINLLNFMKPKTVFINHGAPITVPFMD</sequence>
<dbReference type="PANTHER" id="PTHR11699">
    <property type="entry name" value="ALDEHYDE DEHYDROGENASE-RELATED"/>
    <property type="match status" value="1"/>
</dbReference>
<dbReference type="RefSeq" id="WP_379508189.1">
    <property type="nucleotide sequence ID" value="NZ_JBHRTQ010000001.1"/>
</dbReference>
<evidence type="ECO:0000313" key="6">
    <source>
        <dbReference type="Proteomes" id="UP001595604"/>
    </source>
</evidence>
<gene>
    <name evidence="5" type="ORF">ACFOD9_00855</name>
</gene>
<dbReference type="Pfam" id="PF00171">
    <property type="entry name" value="Aldedh"/>
    <property type="match status" value="1"/>
</dbReference>
<organism evidence="5 6">
    <name type="scientific">Novosphingobium bradum</name>
    <dbReference type="NCBI Taxonomy" id="1737444"/>
    <lineage>
        <taxon>Bacteria</taxon>
        <taxon>Pseudomonadati</taxon>
        <taxon>Pseudomonadota</taxon>
        <taxon>Alphaproteobacteria</taxon>
        <taxon>Sphingomonadales</taxon>
        <taxon>Sphingomonadaceae</taxon>
        <taxon>Novosphingobium</taxon>
    </lineage>
</organism>
<dbReference type="InterPro" id="IPR016163">
    <property type="entry name" value="Ald_DH_C"/>
</dbReference>
<dbReference type="InterPro" id="IPR016162">
    <property type="entry name" value="Ald_DH_N"/>
</dbReference>
<dbReference type="InterPro" id="IPR029510">
    <property type="entry name" value="Ald_DH_CS_GLU"/>
</dbReference>
<evidence type="ECO:0000313" key="5">
    <source>
        <dbReference type="EMBL" id="MFC3172792.1"/>
    </source>
</evidence>
<feature type="active site" evidence="2">
    <location>
        <position position="250"/>
    </location>
</feature>
<comment type="caution">
    <text evidence="5">The sequence shown here is derived from an EMBL/GenBank/DDBJ whole genome shotgun (WGS) entry which is preliminary data.</text>
</comment>
<protein>
    <submittedName>
        <fullName evidence="5">Aldehyde dehydrogenase</fullName>
    </submittedName>
</protein>
<name>A0ABV7ILB5_9SPHN</name>
<dbReference type="CDD" id="cd07114">
    <property type="entry name" value="ALDH_DhaS"/>
    <property type="match status" value="1"/>
</dbReference>
<dbReference type="Gene3D" id="3.40.309.10">
    <property type="entry name" value="Aldehyde Dehydrogenase, Chain A, domain 2"/>
    <property type="match status" value="1"/>
</dbReference>
<dbReference type="InterPro" id="IPR015590">
    <property type="entry name" value="Aldehyde_DH_dom"/>
</dbReference>
<proteinExistence type="inferred from homology"/>
<dbReference type="PROSITE" id="PS00687">
    <property type="entry name" value="ALDEHYDE_DEHYDR_GLU"/>
    <property type="match status" value="1"/>
</dbReference>
<evidence type="ECO:0000256" key="1">
    <source>
        <dbReference type="ARBA" id="ARBA00023002"/>
    </source>
</evidence>
<keyword evidence="1 3" id="KW-0560">Oxidoreductase</keyword>
<dbReference type="SUPFAM" id="SSF53720">
    <property type="entry name" value="ALDH-like"/>
    <property type="match status" value="1"/>
</dbReference>
<comment type="similarity">
    <text evidence="3">Belongs to the aldehyde dehydrogenase family.</text>
</comment>
<dbReference type="EMBL" id="JBHRTQ010000001">
    <property type="protein sequence ID" value="MFC3172792.1"/>
    <property type="molecule type" value="Genomic_DNA"/>
</dbReference>
<feature type="domain" description="Aldehyde dehydrogenase" evidence="4">
    <location>
        <begin position="12"/>
        <end position="473"/>
    </location>
</feature>
<accession>A0ABV7ILB5</accession>
<evidence type="ECO:0000256" key="3">
    <source>
        <dbReference type="RuleBase" id="RU003345"/>
    </source>
</evidence>
<evidence type="ECO:0000256" key="2">
    <source>
        <dbReference type="PROSITE-ProRule" id="PRU10007"/>
    </source>
</evidence>
<keyword evidence="6" id="KW-1185">Reference proteome</keyword>
<evidence type="ECO:0000259" key="4">
    <source>
        <dbReference type="Pfam" id="PF00171"/>
    </source>
</evidence>
<reference evidence="6" key="1">
    <citation type="journal article" date="2019" name="Int. J. Syst. Evol. Microbiol.">
        <title>The Global Catalogue of Microorganisms (GCM) 10K type strain sequencing project: providing services to taxonomists for standard genome sequencing and annotation.</title>
        <authorList>
            <consortium name="The Broad Institute Genomics Platform"/>
            <consortium name="The Broad Institute Genome Sequencing Center for Infectious Disease"/>
            <person name="Wu L."/>
            <person name="Ma J."/>
        </authorList>
    </citation>
    <scope>NUCLEOTIDE SEQUENCE [LARGE SCALE GENOMIC DNA]</scope>
    <source>
        <strain evidence="6">KCTC 42984</strain>
    </source>
</reference>
<dbReference type="Proteomes" id="UP001595604">
    <property type="component" value="Unassembled WGS sequence"/>
</dbReference>
<dbReference type="PROSITE" id="PS00070">
    <property type="entry name" value="ALDEHYDE_DEHYDR_CYS"/>
    <property type="match status" value="1"/>
</dbReference>
<dbReference type="Gene3D" id="3.40.605.10">
    <property type="entry name" value="Aldehyde Dehydrogenase, Chain A, domain 1"/>
    <property type="match status" value="1"/>
</dbReference>
<dbReference type="InterPro" id="IPR016161">
    <property type="entry name" value="Ald_DH/histidinol_DH"/>
</dbReference>